<keyword evidence="4 13" id="KW-0812">Transmembrane</keyword>
<feature type="transmembrane region" description="Helical" evidence="13">
    <location>
        <begin position="191"/>
        <end position="213"/>
    </location>
</feature>
<keyword evidence="7" id="KW-0274">FAD</keyword>
<evidence type="ECO:0000313" key="16">
    <source>
        <dbReference type="Proteomes" id="UP001168540"/>
    </source>
</evidence>
<dbReference type="Pfam" id="PF01794">
    <property type="entry name" value="Ferric_reduct"/>
    <property type="match status" value="1"/>
</dbReference>
<comment type="subcellular location">
    <subcellularLocation>
        <location evidence="2">Membrane</location>
        <topology evidence="2">Multi-pass membrane protein</topology>
    </subcellularLocation>
</comment>
<keyword evidence="16" id="KW-1185">Reference proteome</keyword>
<evidence type="ECO:0000313" key="15">
    <source>
        <dbReference type="EMBL" id="MDN0076030.1"/>
    </source>
</evidence>
<evidence type="ECO:0000256" key="13">
    <source>
        <dbReference type="SAM" id="Phobius"/>
    </source>
</evidence>
<dbReference type="PROSITE" id="PS51384">
    <property type="entry name" value="FAD_FR"/>
    <property type="match status" value="1"/>
</dbReference>
<keyword evidence="12 13" id="KW-0472">Membrane</keyword>
<comment type="cofactor">
    <cofactor evidence="1">
        <name>FAD</name>
        <dbReference type="ChEBI" id="CHEBI:57692"/>
    </cofactor>
</comment>
<dbReference type="EMBL" id="JAUEDK010000025">
    <property type="protein sequence ID" value="MDN0076030.1"/>
    <property type="molecule type" value="Genomic_DNA"/>
</dbReference>
<dbReference type="Pfam" id="PF08022">
    <property type="entry name" value="FAD_binding_8"/>
    <property type="match status" value="1"/>
</dbReference>
<dbReference type="Gene3D" id="2.40.30.10">
    <property type="entry name" value="Translation factors"/>
    <property type="match status" value="1"/>
</dbReference>
<evidence type="ECO:0000259" key="14">
    <source>
        <dbReference type="PROSITE" id="PS51384"/>
    </source>
</evidence>
<gene>
    <name evidence="15" type="ORF">QU481_14155</name>
</gene>
<dbReference type="SUPFAM" id="SSF52343">
    <property type="entry name" value="Ferredoxin reductase-like, C-terminal NADP-linked domain"/>
    <property type="match status" value="1"/>
</dbReference>
<evidence type="ECO:0000256" key="1">
    <source>
        <dbReference type="ARBA" id="ARBA00001974"/>
    </source>
</evidence>
<keyword evidence="6" id="KW-0479">Metal-binding</keyword>
<feature type="domain" description="FAD-binding FR-type" evidence="14">
    <location>
        <begin position="214"/>
        <end position="310"/>
    </location>
</feature>
<dbReference type="Gene3D" id="3.40.50.80">
    <property type="entry name" value="Nucleotide-binding domain of ferredoxin-NADP reductase (FNR) module"/>
    <property type="match status" value="1"/>
</dbReference>
<evidence type="ECO:0000256" key="9">
    <source>
        <dbReference type="ARBA" id="ARBA00023002"/>
    </source>
</evidence>
<evidence type="ECO:0000256" key="8">
    <source>
        <dbReference type="ARBA" id="ARBA00022989"/>
    </source>
</evidence>
<feature type="transmembrane region" description="Helical" evidence="13">
    <location>
        <begin position="134"/>
        <end position="152"/>
    </location>
</feature>
<comment type="caution">
    <text evidence="15">The sequence shown here is derived from an EMBL/GenBank/DDBJ whole genome shotgun (WGS) entry which is preliminary data.</text>
</comment>
<feature type="transmembrane region" description="Helical" evidence="13">
    <location>
        <begin position="39"/>
        <end position="56"/>
    </location>
</feature>
<keyword evidence="9" id="KW-0560">Oxidoreductase</keyword>
<dbReference type="InterPro" id="IPR017938">
    <property type="entry name" value="Riboflavin_synthase-like_b-brl"/>
</dbReference>
<reference evidence="15" key="1">
    <citation type="submission" date="2023-06" db="EMBL/GenBank/DDBJ databases">
        <authorList>
            <person name="Zhang S."/>
        </authorList>
    </citation>
    <scope>NUCLEOTIDE SEQUENCE</scope>
    <source>
        <strain evidence="15">SG2303</strain>
    </source>
</reference>
<dbReference type="SUPFAM" id="SSF63380">
    <property type="entry name" value="Riboflavin synthase domain-like"/>
    <property type="match status" value="1"/>
</dbReference>
<protein>
    <submittedName>
        <fullName evidence="15">Ferric reductase-like transmembrane domain-containing protein</fullName>
    </submittedName>
</protein>
<sequence length="440" mass="48153">MKKLLVGLLAGLAVVWSLTLIGVDPTASAWSVRNALMLFTGYASFLLMSLSMLLATRPTWLERPADGLDRLYQLHRYGSYTAVVLALLHWGLKLSSGLMRSLFGAPVRDHNWVLAPGSFQTLAHTLPVKSMGEWAAWALIVVLALTLLRKLVPYHLWRQLHRAMPVIYLIAVVHAVALAPAAYWLQPAGLLLGLAALIGSWGALVSLSGRIGYSRRFTGKVSRVVRNGDILEVQLSVPSWRGHRSGQFAFFTVDRREGAHPFTLASADRGDGLLTFQIKALGDYTRQLGTQLQVGQRIEVEGPYGRFVNGRIDASRPQLWIAGGVGVTPFLAWLEALQQARQPVPEVTLCYCVRNRRDAVFADRLRALCAPLPSIRLVIHASAEAGPLDVATLGNFKAADGKGPEVWCCGPQGLASHVRQSLANLGLPPVQFHQEAFAMR</sequence>
<dbReference type="InterPro" id="IPR001433">
    <property type="entry name" value="OxRdtase_FAD/NAD-bd"/>
</dbReference>
<dbReference type="InterPro" id="IPR017927">
    <property type="entry name" value="FAD-bd_FR_type"/>
</dbReference>
<dbReference type="PANTHER" id="PTHR47354:SF8">
    <property type="entry name" value="1,2-PHENYLACETYL-COA EPOXIDASE, SUBUNIT E"/>
    <property type="match status" value="1"/>
</dbReference>
<evidence type="ECO:0000256" key="11">
    <source>
        <dbReference type="ARBA" id="ARBA00023014"/>
    </source>
</evidence>
<evidence type="ECO:0000256" key="4">
    <source>
        <dbReference type="ARBA" id="ARBA00022692"/>
    </source>
</evidence>
<evidence type="ECO:0000256" key="12">
    <source>
        <dbReference type="ARBA" id="ARBA00023136"/>
    </source>
</evidence>
<dbReference type="InterPro" id="IPR013130">
    <property type="entry name" value="Fe3_Rdtase_TM_dom"/>
</dbReference>
<proteinExistence type="predicted"/>
<evidence type="ECO:0000256" key="10">
    <source>
        <dbReference type="ARBA" id="ARBA00023004"/>
    </source>
</evidence>
<dbReference type="Pfam" id="PF00175">
    <property type="entry name" value="NAD_binding_1"/>
    <property type="match status" value="1"/>
</dbReference>
<name>A0ABT7XQK6_9NEIS</name>
<accession>A0ABT7XQK6</accession>
<dbReference type="Proteomes" id="UP001168540">
    <property type="component" value="Unassembled WGS sequence"/>
</dbReference>
<evidence type="ECO:0000256" key="2">
    <source>
        <dbReference type="ARBA" id="ARBA00004141"/>
    </source>
</evidence>
<dbReference type="RefSeq" id="WP_289830674.1">
    <property type="nucleotide sequence ID" value="NZ_JAUEDK010000025.1"/>
</dbReference>
<feature type="transmembrane region" description="Helical" evidence="13">
    <location>
        <begin position="164"/>
        <end position="185"/>
    </location>
</feature>
<keyword evidence="5" id="KW-0001">2Fe-2S</keyword>
<dbReference type="InterPro" id="IPR039261">
    <property type="entry name" value="FNR_nucleotide-bd"/>
</dbReference>
<evidence type="ECO:0000256" key="7">
    <source>
        <dbReference type="ARBA" id="ARBA00022827"/>
    </source>
</evidence>
<keyword evidence="8 13" id="KW-1133">Transmembrane helix</keyword>
<keyword evidence="11" id="KW-0411">Iron-sulfur</keyword>
<dbReference type="InterPro" id="IPR050415">
    <property type="entry name" value="MRET"/>
</dbReference>
<keyword evidence="10" id="KW-0408">Iron</keyword>
<keyword evidence="3" id="KW-0285">Flavoprotein</keyword>
<dbReference type="CDD" id="cd06198">
    <property type="entry name" value="FNR_like_3"/>
    <property type="match status" value="1"/>
</dbReference>
<dbReference type="PANTHER" id="PTHR47354">
    <property type="entry name" value="NADH OXIDOREDUCTASE HCR"/>
    <property type="match status" value="1"/>
</dbReference>
<evidence type="ECO:0000256" key="6">
    <source>
        <dbReference type="ARBA" id="ARBA00022723"/>
    </source>
</evidence>
<evidence type="ECO:0000256" key="3">
    <source>
        <dbReference type="ARBA" id="ARBA00022630"/>
    </source>
</evidence>
<organism evidence="15 16">
    <name type="scientific">Crenobacter oryzisoli</name>
    <dbReference type="NCBI Taxonomy" id="3056844"/>
    <lineage>
        <taxon>Bacteria</taxon>
        <taxon>Pseudomonadati</taxon>
        <taxon>Pseudomonadota</taxon>
        <taxon>Betaproteobacteria</taxon>
        <taxon>Neisseriales</taxon>
        <taxon>Neisseriaceae</taxon>
        <taxon>Crenobacter</taxon>
    </lineage>
</organism>
<feature type="transmembrane region" description="Helical" evidence="13">
    <location>
        <begin position="77"/>
        <end position="92"/>
    </location>
</feature>
<dbReference type="InterPro" id="IPR013112">
    <property type="entry name" value="FAD-bd_8"/>
</dbReference>
<evidence type="ECO:0000256" key="5">
    <source>
        <dbReference type="ARBA" id="ARBA00022714"/>
    </source>
</evidence>